<name>A0ABD2MNB4_9CUCU</name>
<keyword evidence="3" id="KW-1185">Reference proteome</keyword>
<evidence type="ECO:0000256" key="1">
    <source>
        <dbReference type="SAM" id="MobiDB-lite"/>
    </source>
</evidence>
<accession>A0ABD2MNB4</accession>
<feature type="region of interest" description="Disordered" evidence="1">
    <location>
        <begin position="1"/>
        <end position="64"/>
    </location>
</feature>
<feature type="compositionally biased region" description="Acidic residues" evidence="1">
    <location>
        <begin position="41"/>
        <end position="51"/>
    </location>
</feature>
<dbReference type="EMBL" id="JABFTP020000021">
    <property type="protein sequence ID" value="KAL3267862.1"/>
    <property type="molecule type" value="Genomic_DNA"/>
</dbReference>
<sequence>DLFGDEMIGSTRPSLRLGDPSTSSTFAPNMPVCRQSLDDVSSSEEEPDDEGRDPVSHDGWTSTEPSTVFHDFTAVDCGILAEGICDQSTRLEFFELFLSYSILQHIVDESNNYYTYFNNKET</sequence>
<evidence type="ECO:0000313" key="2">
    <source>
        <dbReference type="EMBL" id="KAL3267862.1"/>
    </source>
</evidence>
<protein>
    <submittedName>
        <fullName evidence="2">Uncharacterized protein</fullName>
    </submittedName>
</protein>
<feature type="non-terminal residue" evidence="2">
    <location>
        <position position="1"/>
    </location>
</feature>
<proteinExistence type="predicted"/>
<comment type="caution">
    <text evidence="2">The sequence shown here is derived from an EMBL/GenBank/DDBJ whole genome shotgun (WGS) entry which is preliminary data.</text>
</comment>
<evidence type="ECO:0000313" key="3">
    <source>
        <dbReference type="Proteomes" id="UP001516400"/>
    </source>
</evidence>
<gene>
    <name evidence="2" type="ORF">HHI36_007003</name>
</gene>
<dbReference type="AlphaFoldDB" id="A0ABD2MNB4"/>
<reference evidence="2 3" key="1">
    <citation type="journal article" date="2021" name="BMC Biol.">
        <title>Horizontally acquired antibacterial genes associated with adaptive radiation of ladybird beetles.</title>
        <authorList>
            <person name="Li H.S."/>
            <person name="Tang X.F."/>
            <person name="Huang Y.H."/>
            <person name="Xu Z.Y."/>
            <person name="Chen M.L."/>
            <person name="Du X.Y."/>
            <person name="Qiu B.Y."/>
            <person name="Chen P.T."/>
            <person name="Zhang W."/>
            <person name="Slipinski A."/>
            <person name="Escalona H.E."/>
            <person name="Waterhouse R.M."/>
            <person name="Zwick A."/>
            <person name="Pang H."/>
        </authorList>
    </citation>
    <scope>NUCLEOTIDE SEQUENCE [LARGE SCALE GENOMIC DNA]</scope>
    <source>
        <strain evidence="2">SYSU2018</strain>
    </source>
</reference>
<organism evidence="2 3">
    <name type="scientific">Cryptolaemus montrouzieri</name>
    <dbReference type="NCBI Taxonomy" id="559131"/>
    <lineage>
        <taxon>Eukaryota</taxon>
        <taxon>Metazoa</taxon>
        <taxon>Ecdysozoa</taxon>
        <taxon>Arthropoda</taxon>
        <taxon>Hexapoda</taxon>
        <taxon>Insecta</taxon>
        <taxon>Pterygota</taxon>
        <taxon>Neoptera</taxon>
        <taxon>Endopterygota</taxon>
        <taxon>Coleoptera</taxon>
        <taxon>Polyphaga</taxon>
        <taxon>Cucujiformia</taxon>
        <taxon>Coccinelloidea</taxon>
        <taxon>Coccinellidae</taxon>
        <taxon>Scymninae</taxon>
        <taxon>Scymnini</taxon>
        <taxon>Cryptolaemus</taxon>
    </lineage>
</organism>
<dbReference type="Proteomes" id="UP001516400">
    <property type="component" value="Unassembled WGS sequence"/>
</dbReference>